<reference evidence="1" key="2">
    <citation type="submission" date="2020-08" db="EMBL/GenBank/DDBJ databases">
        <title>Plant Genome Project.</title>
        <authorList>
            <person name="Zhang R.-G."/>
        </authorList>
    </citation>
    <scope>NUCLEOTIDE SEQUENCE</scope>
    <source>
        <strain evidence="1">Huo1</strain>
        <tissue evidence="1">Leaf</tissue>
    </source>
</reference>
<dbReference type="Proteomes" id="UP000298416">
    <property type="component" value="Unassembled WGS sequence"/>
</dbReference>
<protein>
    <submittedName>
        <fullName evidence="1">Uncharacterized protein</fullName>
    </submittedName>
</protein>
<organism evidence="1">
    <name type="scientific">Salvia splendens</name>
    <name type="common">Scarlet sage</name>
    <dbReference type="NCBI Taxonomy" id="180675"/>
    <lineage>
        <taxon>Eukaryota</taxon>
        <taxon>Viridiplantae</taxon>
        <taxon>Streptophyta</taxon>
        <taxon>Embryophyta</taxon>
        <taxon>Tracheophyta</taxon>
        <taxon>Spermatophyta</taxon>
        <taxon>Magnoliopsida</taxon>
        <taxon>eudicotyledons</taxon>
        <taxon>Gunneridae</taxon>
        <taxon>Pentapetalae</taxon>
        <taxon>asterids</taxon>
        <taxon>lamiids</taxon>
        <taxon>Lamiales</taxon>
        <taxon>Lamiaceae</taxon>
        <taxon>Nepetoideae</taxon>
        <taxon>Mentheae</taxon>
        <taxon>Salviinae</taxon>
        <taxon>Salvia</taxon>
        <taxon>Salvia subgen. Calosphace</taxon>
        <taxon>core Calosphace</taxon>
    </lineage>
</organism>
<dbReference type="EMBL" id="PNBA02000006">
    <property type="protein sequence ID" value="KAG6420514.1"/>
    <property type="molecule type" value="Genomic_DNA"/>
</dbReference>
<sequence length="177" mass="19794">MSTTPTPHHAGAPSLELKLDQKKMEIKPKDLSIVWGKDNRYWSVPDDGAAAELYQVSWLEVTGCVSKTEPGKEYEVGFQLSFTADAFGWSGSPVYILAKRGKNAKFKGKKFPLDTSKESEEIKTKIDAINNNSTTDEAEDANAKEENSKVCFGLYEVWRGKWKGGLKIHHAFIHEVD</sequence>
<evidence type="ECO:0000313" key="1">
    <source>
        <dbReference type="EMBL" id="KAG6420514.1"/>
    </source>
</evidence>
<reference evidence="1" key="1">
    <citation type="submission" date="2018-01" db="EMBL/GenBank/DDBJ databases">
        <authorList>
            <person name="Mao J.F."/>
        </authorList>
    </citation>
    <scope>NUCLEOTIDE SEQUENCE</scope>
    <source>
        <strain evidence="1">Huo1</strain>
        <tissue evidence="1">Leaf</tissue>
    </source>
</reference>
<name>A0A8X8XWU2_SALSN</name>
<dbReference type="Pfam" id="PF14299">
    <property type="entry name" value="PP2"/>
    <property type="match status" value="1"/>
</dbReference>
<keyword evidence="2" id="KW-1185">Reference proteome</keyword>
<comment type="caution">
    <text evidence="1">The sequence shown here is derived from an EMBL/GenBank/DDBJ whole genome shotgun (WGS) entry which is preliminary data.</text>
</comment>
<accession>A0A8X8XWU2</accession>
<dbReference type="AlphaFoldDB" id="A0A8X8XWU2"/>
<dbReference type="PANTHER" id="PTHR32278">
    <property type="entry name" value="F-BOX DOMAIN-CONTAINING PROTEIN"/>
    <property type="match status" value="1"/>
</dbReference>
<dbReference type="InterPro" id="IPR025886">
    <property type="entry name" value="PP2-like"/>
</dbReference>
<gene>
    <name evidence="1" type="ORF">SASPL_117045</name>
</gene>
<dbReference type="PANTHER" id="PTHR32278:SF2">
    <property type="entry name" value="PROTEIN PHLOEM PROTEIN 2-LIKE A9"/>
    <property type="match status" value="1"/>
</dbReference>
<evidence type="ECO:0000313" key="2">
    <source>
        <dbReference type="Proteomes" id="UP000298416"/>
    </source>
</evidence>
<proteinExistence type="predicted"/>
<dbReference type="OrthoDB" id="895408at2759"/>